<gene>
    <name evidence="2" type="ORF">AVDCRST_MAG06-784</name>
</gene>
<feature type="compositionally biased region" description="Low complexity" evidence="1">
    <location>
        <begin position="1"/>
        <end position="19"/>
    </location>
</feature>
<dbReference type="AlphaFoldDB" id="A0A6J4N897"/>
<accession>A0A6J4N897</accession>
<sequence length="28" mass="2804">GAPTPRRTPGPARRATRTPATPPAPGPV</sequence>
<evidence type="ECO:0000313" key="2">
    <source>
        <dbReference type="EMBL" id="CAA9378801.1"/>
    </source>
</evidence>
<feature type="non-terminal residue" evidence="2">
    <location>
        <position position="1"/>
    </location>
</feature>
<dbReference type="EMBL" id="CADCUP010000048">
    <property type="protein sequence ID" value="CAA9378801.1"/>
    <property type="molecule type" value="Genomic_DNA"/>
</dbReference>
<protein>
    <submittedName>
        <fullName evidence="2">Uncharacterized protein</fullName>
    </submittedName>
</protein>
<evidence type="ECO:0000256" key="1">
    <source>
        <dbReference type="SAM" id="MobiDB-lite"/>
    </source>
</evidence>
<feature type="non-terminal residue" evidence="2">
    <location>
        <position position="28"/>
    </location>
</feature>
<feature type="region of interest" description="Disordered" evidence="1">
    <location>
        <begin position="1"/>
        <end position="28"/>
    </location>
</feature>
<reference evidence="2" key="1">
    <citation type="submission" date="2020-02" db="EMBL/GenBank/DDBJ databases">
        <authorList>
            <person name="Meier V. D."/>
        </authorList>
    </citation>
    <scope>NUCLEOTIDE SEQUENCE</scope>
    <source>
        <strain evidence="2">AVDCRST_MAG06</strain>
    </source>
</reference>
<name>A0A6J4N897_9ACTN</name>
<organism evidence="2">
    <name type="scientific">uncultured Nocardioides sp</name>
    <dbReference type="NCBI Taxonomy" id="198441"/>
    <lineage>
        <taxon>Bacteria</taxon>
        <taxon>Bacillati</taxon>
        <taxon>Actinomycetota</taxon>
        <taxon>Actinomycetes</taxon>
        <taxon>Propionibacteriales</taxon>
        <taxon>Nocardioidaceae</taxon>
        <taxon>Nocardioides</taxon>
        <taxon>environmental samples</taxon>
    </lineage>
</organism>
<proteinExistence type="predicted"/>